<proteinExistence type="predicted"/>
<sequence length="146" mass="16210">MVVCLSPTVEVMLGQALEPFIEGVVRHFAINIAVNYKLCGERDEEIGIFHLPEMSGLSAQIGQPQTSQSRAHYQYLQNLAAVLQESFFGRAKFISLCSHYCLCIIESPSPAQSLFADVLEALFTENEQLEYVPIGEALYPTHTATQ</sequence>
<evidence type="ECO:0000313" key="2">
    <source>
        <dbReference type="Proteomes" id="UP001168821"/>
    </source>
</evidence>
<reference evidence="1" key="1">
    <citation type="journal article" date="2023" name="G3 (Bethesda)">
        <title>Whole genome assemblies of Zophobas morio and Tenebrio molitor.</title>
        <authorList>
            <person name="Kaur S."/>
            <person name="Stinson S.A."/>
            <person name="diCenzo G.C."/>
        </authorList>
    </citation>
    <scope>NUCLEOTIDE SEQUENCE</scope>
    <source>
        <strain evidence="1">QUZm001</strain>
    </source>
</reference>
<accession>A0AA38LZY4</accession>
<dbReference type="Proteomes" id="UP001168821">
    <property type="component" value="Unassembled WGS sequence"/>
</dbReference>
<evidence type="ECO:0000313" key="1">
    <source>
        <dbReference type="EMBL" id="KAJ3616185.1"/>
    </source>
</evidence>
<name>A0AA38LZY4_9CUCU</name>
<dbReference type="EMBL" id="JALNTZ010003709">
    <property type="protein sequence ID" value="KAJ3616185.1"/>
    <property type="molecule type" value="Genomic_DNA"/>
</dbReference>
<comment type="caution">
    <text evidence="1">The sequence shown here is derived from an EMBL/GenBank/DDBJ whole genome shotgun (WGS) entry which is preliminary data.</text>
</comment>
<dbReference type="AlphaFoldDB" id="A0AA38LZY4"/>
<organism evidence="1 2">
    <name type="scientific">Zophobas morio</name>
    <dbReference type="NCBI Taxonomy" id="2755281"/>
    <lineage>
        <taxon>Eukaryota</taxon>
        <taxon>Metazoa</taxon>
        <taxon>Ecdysozoa</taxon>
        <taxon>Arthropoda</taxon>
        <taxon>Hexapoda</taxon>
        <taxon>Insecta</taxon>
        <taxon>Pterygota</taxon>
        <taxon>Neoptera</taxon>
        <taxon>Endopterygota</taxon>
        <taxon>Coleoptera</taxon>
        <taxon>Polyphaga</taxon>
        <taxon>Cucujiformia</taxon>
        <taxon>Tenebrionidae</taxon>
        <taxon>Zophobas</taxon>
    </lineage>
</organism>
<keyword evidence="2" id="KW-1185">Reference proteome</keyword>
<protein>
    <submittedName>
        <fullName evidence="1">Uncharacterized protein</fullName>
    </submittedName>
</protein>
<gene>
    <name evidence="1" type="ORF">Zmor_012017</name>
</gene>